<feature type="transmembrane region" description="Helical" evidence="5">
    <location>
        <begin position="115"/>
        <end position="136"/>
    </location>
</feature>
<dbReference type="GO" id="GO:0005886">
    <property type="term" value="C:plasma membrane"/>
    <property type="evidence" value="ECO:0007669"/>
    <property type="project" value="TreeGrafter"/>
</dbReference>
<dbReference type="Pfam" id="PF07690">
    <property type="entry name" value="MFS_1"/>
    <property type="match status" value="1"/>
</dbReference>
<evidence type="ECO:0000313" key="8">
    <source>
        <dbReference type="Proteomes" id="UP000237889"/>
    </source>
</evidence>
<dbReference type="KEGG" id="phr:C6569_09845"/>
<feature type="transmembrane region" description="Helical" evidence="5">
    <location>
        <begin position="434"/>
        <end position="452"/>
    </location>
</feature>
<reference evidence="7 8" key="1">
    <citation type="submission" date="2018-03" db="EMBL/GenBank/DDBJ databases">
        <title>Genome sequencing of Phreatobacter sp.</title>
        <authorList>
            <person name="Kim S.-J."/>
            <person name="Heo J."/>
            <person name="Kwon S.-W."/>
        </authorList>
    </citation>
    <scope>NUCLEOTIDE SEQUENCE [LARGE SCALE GENOMIC DNA]</scope>
    <source>
        <strain evidence="7 8">S-12</strain>
    </source>
</reference>
<dbReference type="PANTHER" id="PTHR43129:SF1">
    <property type="entry name" value="FOSMIDOMYCIN RESISTANCE PROTEIN"/>
    <property type="match status" value="1"/>
</dbReference>
<feature type="transmembrane region" description="Helical" evidence="5">
    <location>
        <begin position="404"/>
        <end position="422"/>
    </location>
</feature>
<feature type="transmembrane region" description="Helical" evidence="5">
    <location>
        <begin position="143"/>
        <end position="160"/>
    </location>
</feature>
<dbReference type="SUPFAM" id="SSF103473">
    <property type="entry name" value="MFS general substrate transporter"/>
    <property type="match status" value="1"/>
</dbReference>
<proteinExistence type="predicted"/>
<dbReference type="EMBL" id="CP027668">
    <property type="protein sequence ID" value="AVO45336.1"/>
    <property type="molecule type" value="Genomic_DNA"/>
</dbReference>
<dbReference type="PANTHER" id="PTHR43129">
    <property type="entry name" value="FOSMIDOMYCIN RESISTANCE PROTEIN"/>
    <property type="match status" value="1"/>
</dbReference>
<evidence type="ECO:0000256" key="2">
    <source>
        <dbReference type="ARBA" id="ARBA00022989"/>
    </source>
</evidence>
<dbReference type="InterPro" id="IPR036259">
    <property type="entry name" value="MFS_trans_sf"/>
</dbReference>
<feature type="transmembrane region" description="Helical" evidence="5">
    <location>
        <begin position="347"/>
        <end position="366"/>
    </location>
</feature>
<dbReference type="Gene3D" id="1.20.1250.20">
    <property type="entry name" value="MFS general substrate transporter like domains"/>
    <property type="match status" value="2"/>
</dbReference>
<feature type="transmembrane region" description="Helical" evidence="5">
    <location>
        <begin position="232"/>
        <end position="255"/>
    </location>
</feature>
<dbReference type="OrthoDB" id="9770492at2"/>
<sequence length="463" mass="48606">MPPSPPAPPRAPCGWSTDGPAGAPRPAHAGSRRGSIDRRQRLPPNRASLPHPLPPRGAFVTSTSVDTAPPAVDRTSFGILAALSTCHLLNDVMQSLVAALYPVLKANYALDFGQIGLLAFVFSGTASLFQPLVGLYTDRHPQPYSLAVGMGFSLTGLILLANAGSYAFLLLAAALVGFGSAVFHPESSRMARMASGGRHGLAQSLFQVGGNAGTALGPIAAAFVILPRGQQSVAWFAVLALAAMVILTKVGGWYAERRAAQASRPAPAKPTMLPRRRVIAAIGVLSLLIFSKYVYMTSLSSYYTFYAMHRFGVSVRDSQLMLFVFLGALAVGTLLGGPIGDRFGRKVVIWGSILGTLPFTLALPYAGLTGTIVLTAIIGVVMASAFSAILVYAQELVPGKVGMISGLFFGFAFGMGGIGAAVLGQIADAKGIDYVYWLCSFLPLIGLLTIFLPDVEKPRARPA</sequence>
<keyword evidence="2 5" id="KW-1133">Transmembrane helix</keyword>
<evidence type="ECO:0000256" key="4">
    <source>
        <dbReference type="SAM" id="MobiDB-lite"/>
    </source>
</evidence>
<keyword evidence="8" id="KW-1185">Reference proteome</keyword>
<evidence type="ECO:0000256" key="5">
    <source>
        <dbReference type="SAM" id="Phobius"/>
    </source>
</evidence>
<protein>
    <submittedName>
        <fullName evidence="7">MFS transporter</fullName>
    </submittedName>
</protein>
<dbReference type="Proteomes" id="UP000237889">
    <property type="component" value="Chromosome"/>
</dbReference>
<evidence type="ECO:0000256" key="3">
    <source>
        <dbReference type="ARBA" id="ARBA00023136"/>
    </source>
</evidence>
<feature type="transmembrane region" description="Helical" evidence="5">
    <location>
        <begin position="372"/>
        <end position="392"/>
    </location>
</feature>
<name>A0A2S0NB66_9HYPH</name>
<dbReference type="InterPro" id="IPR020846">
    <property type="entry name" value="MFS_dom"/>
</dbReference>
<feature type="transmembrane region" description="Helical" evidence="5">
    <location>
        <begin position="320"/>
        <end position="340"/>
    </location>
</feature>
<dbReference type="GO" id="GO:0022857">
    <property type="term" value="F:transmembrane transporter activity"/>
    <property type="evidence" value="ECO:0007669"/>
    <property type="project" value="InterPro"/>
</dbReference>
<dbReference type="AlphaFoldDB" id="A0A2S0NB66"/>
<evidence type="ECO:0000256" key="1">
    <source>
        <dbReference type="ARBA" id="ARBA00022692"/>
    </source>
</evidence>
<dbReference type="PROSITE" id="PS50850">
    <property type="entry name" value="MFS"/>
    <property type="match status" value="1"/>
</dbReference>
<feature type="compositionally biased region" description="Low complexity" evidence="4">
    <location>
        <begin position="19"/>
        <end position="33"/>
    </location>
</feature>
<feature type="transmembrane region" description="Helical" evidence="5">
    <location>
        <begin position="276"/>
        <end position="295"/>
    </location>
</feature>
<feature type="domain" description="Major facilitator superfamily (MFS) profile" evidence="6">
    <location>
        <begin position="79"/>
        <end position="458"/>
    </location>
</feature>
<feature type="compositionally biased region" description="Pro residues" evidence="4">
    <location>
        <begin position="1"/>
        <end position="11"/>
    </location>
</feature>
<organism evidence="7 8">
    <name type="scientific">Phreatobacter cathodiphilus</name>
    <dbReference type="NCBI Taxonomy" id="1868589"/>
    <lineage>
        <taxon>Bacteria</taxon>
        <taxon>Pseudomonadati</taxon>
        <taxon>Pseudomonadota</taxon>
        <taxon>Alphaproteobacteria</taxon>
        <taxon>Hyphomicrobiales</taxon>
        <taxon>Phreatobacteraceae</taxon>
        <taxon>Phreatobacter</taxon>
    </lineage>
</organism>
<dbReference type="InterPro" id="IPR011701">
    <property type="entry name" value="MFS"/>
</dbReference>
<dbReference type="CDD" id="cd17478">
    <property type="entry name" value="MFS_FsR"/>
    <property type="match status" value="1"/>
</dbReference>
<evidence type="ECO:0000259" key="6">
    <source>
        <dbReference type="PROSITE" id="PS50850"/>
    </source>
</evidence>
<keyword evidence="1 5" id="KW-0812">Transmembrane</keyword>
<feature type="region of interest" description="Disordered" evidence="4">
    <location>
        <begin position="1"/>
        <end position="65"/>
    </location>
</feature>
<feature type="transmembrane region" description="Helical" evidence="5">
    <location>
        <begin position="205"/>
        <end position="226"/>
    </location>
</feature>
<feature type="transmembrane region" description="Helical" evidence="5">
    <location>
        <begin position="166"/>
        <end position="184"/>
    </location>
</feature>
<evidence type="ECO:0000313" key="7">
    <source>
        <dbReference type="EMBL" id="AVO45336.1"/>
    </source>
</evidence>
<accession>A0A2S0NB66</accession>
<keyword evidence="3 5" id="KW-0472">Membrane</keyword>
<gene>
    <name evidence="7" type="ORF">C6569_09845</name>
</gene>